<dbReference type="PANTHER" id="PTHR31094">
    <property type="entry name" value="RIKEN CDNA 2310061I04 GENE"/>
    <property type="match status" value="1"/>
</dbReference>
<proteinExistence type="predicted"/>
<name>A0A0M9AAB7_9HYME</name>
<dbReference type="PANTHER" id="PTHR31094:SF2">
    <property type="entry name" value="RIKEN CDNA 2310061I04 GENE"/>
    <property type="match status" value="1"/>
</dbReference>
<dbReference type="Pfam" id="PF10184">
    <property type="entry name" value="DUF2358"/>
    <property type="match status" value="1"/>
</dbReference>
<accession>A0A0M9AAB7</accession>
<keyword evidence="2" id="KW-1185">Reference proteome</keyword>
<evidence type="ECO:0000313" key="1">
    <source>
        <dbReference type="EMBL" id="KOX79089.1"/>
    </source>
</evidence>
<sequence length="376" mass="43920">MSFYLRPISNKFTSFVNLRKQVTEINYQLSKNVKSSLFLDEFLGAQTRSIINVKIIPSNSIAHLLNYNVIFFNTNIENPKIENKKYNWTKQQIIKLHQRKQMNAQMQNILNPDLNMTLLKNNIECEKSFVKSTLRSKKSNLPCTRMVLIKSTSDILLSSQKDGMFHTEISPNVQSTNEIQASENRKPVDSHLQNVFDILRKDLPLLFIKQMNYEIYTQDVVFINNIRGTTSVGITQYFKQITLLKIIGHLKYAFVKLEVLKMTMHPEDNSIKVRWRIVGISGTRVFLTFWKIKVWNAKEQTDNAAAWYDGFSTFYVNNDGKIFKHIVDKTIPDQDITEKIKTPIETKLALFVALISLNPHLIQFCLKRYIKFLRIR</sequence>
<reference evidence="1 2" key="1">
    <citation type="submission" date="2015-07" db="EMBL/GenBank/DDBJ databases">
        <title>The genome of Melipona quadrifasciata.</title>
        <authorList>
            <person name="Pan H."/>
            <person name="Kapheim K."/>
        </authorList>
    </citation>
    <scope>NUCLEOTIDE SEQUENCE [LARGE SCALE GENOMIC DNA]</scope>
    <source>
        <strain evidence="1">0111107301</strain>
        <tissue evidence="1">Whole body</tissue>
    </source>
</reference>
<dbReference type="AlphaFoldDB" id="A0A0M9AAB7"/>
<dbReference type="Proteomes" id="UP000053105">
    <property type="component" value="Unassembled WGS sequence"/>
</dbReference>
<protein>
    <submittedName>
        <fullName evidence="1">Uncharacterized protein</fullName>
    </submittedName>
</protein>
<dbReference type="EMBL" id="KQ435715">
    <property type="protein sequence ID" value="KOX79089.1"/>
    <property type="molecule type" value="Genomic_DNA"/>
</dbReference>
<dbReference type="STRING" id="166423.A0A0M9AAB7"/>
<evidence type="ECO:0000313" key="2">
    <source>
        <dbReference type="Proteomes" id="UP000053105"/>
    </source>
</evidence>
<dbReference type="InterPro" id="IPR018790">
    <property type="entry name" value="DUF2358"/>
</dbReference>
<dbReference type="OrthoDB" id="44820at2759"/>
<organism evidence="1 2">
    <name type="scientific">Melipona quadrifasciata</name>
    <dbReference type="NCBI Taxonomy" id="166423"/>
    <lineage>
        <taxon>Eukaryota</taxon>
        <taxon>Metazoa</taxon>
        <taxon>Ecdysozoa</taxon>
        <taxon>Arthropoda</taxon>
        <taxon>Hexapoda</taxon>
        <taxon>Insecta</taxon>
        <taxon>Pterygota</taxon>
        <taxon>Neoptera</taxon>
        <taxon>Endopterygota</taxon>
        <taxon>Hymenoptera</taxon>
        <taxon>Apocrita</taxon>
        <taxon>Aculeata</taxon>
        <taxon>Apoidea</taxon>
        <taxon>Anthophila</taxon>
        <taxon>Apidae</taxon>
        <taxon>Melipona</taxon>
    </lineage>
</organism>
<gene>
    <name evidence="1" type="ORF">WN51_09899</name>
</gene>